<dbReference type="STRING" id="634436.SAMN05216361_0845"/>
<dbReference type="EMBL" id="FQWD01000001">
    <property type="protein sequence ID" value="SHF90966.1"/>
    <property type="molecule type" value="Genomic_DNA"/>
</dbReference>
<feature type="transmembrane region" description="Helical" evidence="1">
    <location>
        <begin position="6"/>
        <end position="32"/>
    </location>
</feature>
<keyword evidence="1" id="KW-0472">Membrane</keyword>
<evidence type="ECO:0000313" key="3">
    <source>
        <dbReference type="Proteomes" id="UP000184520"/>
    </source>
</evidence>
<evidence type="ECO:0000313" key="2">
    <source>
        <dbReference type="EMBL" id="SHF90966.1"/>
    </source>
</evidence>
<feature type="transmembrane region" description="Helical" evidence="1">
    <location>
        <begin position="66"/>
        <end position="86"/>
    </location>
</feature>
<dbReference type="OrthoDB" id="6402194at2"/>
<gene>
    <name evidence="2" type="ORF">SAMN05216361_0845</name>
</gene>
<keyword evidence="3" id="KW-1185">Reference proteome</keyword>
<proteinExistence type="predicted"/>
<accession>A0A1M5FHK2</accession>
<dbReference type="AlphaFoldDB" id="A0A1M5FHK2"/>
<evidence type="ECO:0000256" key="1">
    <source>
        <dbReference type="SAM" id="Phobius"/>
    </source>
</evidence>
<keyword evidence="1" id="KW-0812">Transmembrane</keyword>
<protein>
    <submittedName>
        <fullName evidence="2">Uncharacterized protein</fullName>
    </submittedName>
</protein>
<dbReference type="Proteomes" id="UP000184520">
    <property type="component" value="Unassembled WGS sequence"/>
</dbReference>
<reference evidence="3" key="1">
    <citation type="submission" date="2016-11" db="EMBL/GenBank/DDBJ databases">
        <authorList>
            <person name="Varghese N."/>
            <person name="Submissions S."/>
        </authorList>
    </citation>
    <scope>NUCLEOTIDE SEQUENCE [LARGE SCALE GENOMIC DNA]</scope>
    <source>
        <strain evidence="3">CGMCC 1.8995</strain>
    </source>
</reference>
<sequence length="87" mass="9363">MVNVESISVIISTVALLVLFMFFAANFAMIALESKITTSSLQAVGSGLVKILNKSDNPTSYKQARIYLVGSVLSLLSLMVLLEFGYA</sequence>
<dbReference type="RefSeq" id="WP_073318194.1">
    <property type="nucleotide sequence ID" value="NZ_FQWD01000001.1"/>
</dbReference>
<organism evidence="2 3">
    <name type="scientific">Marisediminitalea aggregata</name>
    <dbReference type="NCBI Taxonomy" id="634436"/>
    <lineage>
        <taxon>Bacteria</taxon>
        <taxon>Pseudomonadati</taxon>
        <taxon>Pseudomonadota</taxon>
        <taxon>Gammaproteobacteria</taxon>
        <taxon>Alteromonadales</taxon>
        <taxon>Alteromonadaceae</taxon>
        <taxon>Marisediminitalea</taxon>
    </lineage>
</organism>
<keyword evidence="1" id="KW-1133">Transmembrane helix</keyword>
<name>A0A1M5FHK2_9ALTE</name>